<keyword evidence="1" id="KW-0805">Transcription regulation</keyword>
<dbReference type="InterPro" id="IPR009057">
    <property type="entry name" value="Homeodomain-like_sf"/>
</dbReference>
<dbReference type="FunFam" id="1.10.10.60:FF:000141">
    <property type="entry name" value="TetR family transcriptional regulator"/>
    <property type="match status" value="1"/>
</dbReference>
<gene>
    <name evidence="6" type="ordered locus">TherJR_2831</name>
</gene>
<dbReference type="Pfam" id="PF17932">
    <property type="entry name" value="TetR_C_24"/>
    <property type="match status" value="1"/>
</dbReference>
<dbReference type="GO" id="GO:0045892">
    <property type="term" value="P:negative regulation of DNA-templated transcription"/>
    <property type="evidence" value="ECO:0007669"/>
    <property type="project" value="UniProtKB-ARBA"/>
</dbReference>
<dbReference type="OrthoDB" id="9812993at2"/>
<organism evidence="6 7">
    <name type="scientific">Thermincola potens (strain JR)</name>
    <dbReference type="NCBI Taxonomy" id="635013"/>
    <lineage>
        <taxon>Bacteria</taxon>
        <taxon>Bacillati</taxon>
        <taxon>Bacillota</taxon>
        <taxon>Clostridia</taxon>
        <taxon>Eubacteriales</taxon>
        <taxon>Thermincolaceae</taxon>
        <taxon>Thermincola</taxon>
    </lineage>
</organism>
<protein>
    <submittedName>
        <fullName evidence="6">Transcriptional regulator, TetR family</fullName>
    </submittedName>
</protein>
<dbReference type="PROSITE" id="PS50977">
    <property type="entry name" value="HTH_TETR_2"/>
    <property type="match status" value="1"/>
</dbReference>
<dbReference type="GO" id="GO:0003700">
    <property type="term" value="F:DNA-binding transcription factor activity"/>
    <property type="evidence" value="ECO:0007669"/>
    <property type="project" value="TreeGrafter"/>
</dbReference>
<dbReference type="PANTHER" id="PTHR30055:SF234">
    <property type="entry name" value="HTH-TYPE TRANSCRIPTIONAL REGULATOR BETI"/>
    <property type="match status" value="1"/>
</dbReference>
<evidence type="ECO:0000313" key="6">
    <source>
        <dbReference type="EMBL" id="ADG83663.1"/>
    </source>
</evidence>
<keyword evidence="2 4" id="KW-0238">DNA-binding</keyword>
<dbReference type="eggNOG" id="COG1309">
    <property type="taxonomic scope" value="Bacteria"/>
</dbReference>
<proteinExistence type="predicted"/>
<dbReference type="SUPFAM" id="SSF48498">
    <property type="entry name" value="Tetracyclin repressor-like, C-terminal domain"/>
    <property type="match status" value="1"/>
</dbReference>
<dbReference type="RefSeq" id="WP_013121653.1">
    <property type="nucleotide sequence ID" value="NC_014152.1"/>
</dbReference>
<dbReference type="EMBL" id="CP002028">
    <property type="protein sequence ID" value="ADG83663.1"/>
    <property type="molecule type" value="Genomic_DNA"/>
</dbReference>
<dbReference type="Pfam" id="PF00440">
    <property type="entry name" value="TetR_N"/>
    <property type="match status" value="1"/>
</dbReference>
<dbReference type="InterPro" id="IPR001647">
    <property type="entry name" value="HTH_TetR"/>
</dbReference>
<dbReference type="PRINTS" id="PR00455">
    <property type="entry name" value="HTHTETR"/>
</dbReference>
<dbReference type="PANTHER" id="PTHR30055">
    <property type="entry name" value="HTH-TYPE TRANSCRIPTIONAL REGULATOR RUTR"/>
    <property type="match status" value="1"/>
</dbReference>
<sequence>MTKDVLLSDKRQRIIEAAVKVFSSKGFHEAKVEEIAQIADVGKGTVYEYFSSKVELFQEILRSGMEFYNKNITEQLSASISATEKLKQVARLHLRFILEYKDLAKVTMTEHAHFGREFRSWLMKMREEKFAAIENIIKSGIDRGEIRNEVNSRAAAMVFTGMMGGLVGPAVFGDEGVQNLEDTLEQMLEILLKGLLANP</sequence>
<dbReference type="InterPro" id="IPR050109">
    <property type="entry name" value="HTH-type_TetR-like_transc_reg"/>
</dbReference>
<feature type="DNA-binding region" description="H-T-H motif" evidence="4">
    <location>
        <begin position="31"/>
        <end position="50"/>
    </location>
</feature>
<dbReference type="InterPro" id="IPR036271">
    <property type="entry name" value="Tet_transcr_reg_TetR-rel_C_sf"/>
</dbReference>
<dbReference type="GO" id="GO:0000976">
    <property type="term" value="F:transcription cis-regulatory region binding"/>
    <property type="evidence" value="ECO:0007669"/>
    <property type="project" value="TreeGrafter"/>
</dbReference>
<accession>D5XCY7</accession>
<dbReference type="Proteomes" id="UP000002377">
    <property type="component" value="Chromosome"/>
</dbReference>
<evidence type="ECO:0000256" key="4">
    <source>
        <dbReference type="PROSITE-ProRule" id="PRU00335"/>
    </source>
</evidence>
<dbReference type="SUPFAM" id="SSF46689">
    <property type="entry name" value="Homeodomain-like"/>
    <property type="match status" value="1"/>
</dbReference>
<dbReference type="AlphaFoldDB" id="D5XCY7"/>
<keyword evidence="3" id="KW-0804">Transcription</keyword>
<evidence type="ECO:0000256" key="2">
    <source>
        <dbReference type="ARBA" id="ARBA00023125"/>
    </source>
</evidence>
<reference evidence="6 7" key="1">
    <citation type="submission" date="2010-05" db="EMBL/GenBank/DDBJ databases">
        <title>Complete sequence of Thermincola sp. JR.</title>
        <authorList>
            <consortium name="US DOE Joint Genome Institute"/>
            <person name="Lucas S."/>
            <person name="Copeland A."/>
            <person name="Lapidus A."/>
            <person name="Cheng J.-F."/>
            <person name="Bruce D."/>
            <person name="Goodwin L."/>
            <person name="Pitluck S."/>
            <person name="Chertkov O."/>
            <person name="Detter J.C."/>
            <person name="Han C."/>
            <person name="Tapia R."/>
            <person name="Land M."/>
            <person name="Hauser L."/>
            <person name="Kyrpides N."/>
            <person name="Mikhailova N."/>
            <person name="Hazen T.C."/>
            <person name="Woyke T."/>
        </authorList>
    </citation>
    <scope>NUCLEOTIDE SEQUENCE [LARGE SCALE GENOMIC DNA]</scope>
    <source>
        <strain evidence="6 7">JR</strain>
    </source>
</reference>
<name>D5XCY7_THEPJ</name>
<keyword evidence="7" id="KW-1185">Reference proteome</keyword>
<dbReference type="KEGG" id="tjr:TherJR_2831"/>
<dbReference type="STRING" id="635013.TherJR_2831"/>
<dbReference type="InterPro" id="IPR041490">
    <property type="entry name" value="KstR2_TetR_C"/>
</dbReference>
<evidence type="ECO:0000256" key="3">
    <source>
        <dbReference type="ARBA" id="ARBA00023163"/>
    </source>
</evidence>
<dbReference type="HOGENOM" id="CLU_069356_12_2_9"/>
<evidence type="ECO:0000259" key="5">
    <source>
        <dbReference type="PROSITE" id="PS50977"/>
    </source>
</evidence>
<dbReference type="Gene3D" id="1.10.357.10">
    <property type="entry name" value="Tetracycline Repressor, domain 2"/>
    <property type="match status" value="1"/>
</dbReference>
<evidence type="ECO:0000256" key="1">
    <source>
        <dbReference type="ARBA" id="ARBA00023015"/>
    </source>
</evidence>
<evidence type="ECO:0000313" key="7">
    <source>
        <dbReference type="Proteomes" id="UP000002377"/>
    </source>
</evidence>
<feature type="domain" description="HTH tetR-type" evidence="5">
    <location>
        <begin position="8"/>
        <end position="68"/>
    </location>
</feature>
<dbReference type="Gene3D" id="1.10.10.60">
    <property type="entry name" value="Homeodomain-like"/>
    <property type="match status" value="1"/>
</dbReference>